<dbReference type="Proteomes" id="UP000237351">
    <property type="component" value="Chromosome"/>
</dbReference>
<proteinExistence type="predicted"/>
<name>A0A1W6N379_9PROT</name>
<evidence type="ECO:0000313" key="1">
    <source>
        <dbReference type="EMBL" id="ARN84334.1"/>
    </source>
</evidence>
<reference evidence="1 2" key="1">
    <citation type="submission" date="2014-06" db="EMBL/GenBank/DDBJ databases">
        <title>The genome of the endonuclear symbiont Nucleicultrix amoebiphila.</title>
        <authorList>
            <person name="Schulz F."/>
            <person name="Horn M."/>
        </authorList>
    </citation>
    <scope>NUCLEOTIDE SEQUENCE [LARGE SCALE GENOMIC DNA]</scope>
    <source>
        <strain evidence="1 2">FS5</strain>
    </source>
</reference>
<protein>
    <submittedName>
        <fullName evidence="1">Uncharacterized protein</fullName>
    </submittedName>
</protein>
<organism evidence="1 2">
    <name type="scientific">Candidatus Nucleicultrix amoebiphila FS5</name>
    <dbReference type="NCBI Taxonomy" id="1414854"/>
    <lineage>
        <taxon>Bacteria</taxon>
        <taxon>Pseudomonadati</taxon>
        <taxon>Pseudomonadota</taxon>
        <taxon>Alphaproteobacteria</taxon>
        <taxon>Holosporales</taxon>
        <taxon>Candidatus Nucleicultricaceae</taxon>
        <taxon>Candidatus Nucleicultrix</taxon>
    </lineage>
</organism>
<dbReference type="AlphaFoldDB" id="A0A1W6N379"/>
<dbReference type="EMBL" id="CP008743">
    <property type="protein sequence ID" value="ARN84334.1"/>
    <property type="molecule type" value="Genomic_DNA"/>
</dbReference>
<dbReference type="KEGG" id="naf:GQ61_02185"/>
<evidence type="ECO:0000313" key="2">
    <source>
        <dbReference type="Proteomes" id="UP000237351"/>
    </source>
</evidence>
<gene>
    <name evidence="1" type="ORF">GQ61_02185</name>
</gene>
<keyword evidence="2" id="KW-1185">Reference proteome</keyword>
<sequence>MGPKANYFDDFFFFIHLIDQATLNINTPRISTSQITCQFFIRGKIFKRIFLQKFKKILYLF</sequence>
<accession>A0A1W6N379</accession>